<dbReference type="KEGG" id="bwh:A9C19_17770"/>
<evidence type="ECO:0000256" key="1">
    <source>
        <dbReference type="ARBA" id="ARBA00022491"/>
    </source>
</evidence>
<keyword evidence="1" id="KW-0678">Repressor</keyword>
<dbReference type="InterPro" id="IPR009057">
    <property type="entry name" value="Homeodomain-like_sf"/>
</dbReference>
<name>A0A1L3MVX7_9BACI</name>
<dbReference type="InterPro" id="IPR036271">
    <property type="entry name" value="Tet_transcr_reg_TetR-rel_C_sf"/>
</dbReference>
<dbReference type="AlphaFoldDB" id="A0A1L3MVX7"/>
<dbReference type="STRING" id="1547283.A9C19_17770"/>
<evidence type="ECO:0000259" key="4">
    <source>
        <dbReference type="PROSITE" id="PS50977"/>
    </source>
</evidence>
<evidence type="ECO:0000313" key="5">
    <source>
        <dbReference type="EMBL" id="APH06430.1"/>
    </source>
</evidence>
<accession>A0A1L3MVX7</accession>
<dbReference type="Proteomes" id="UP000181936">
    <property type="component" value="Chromosome"/>
</dbReference>
<dbReference type="PANTHER" id="PTHR43479:SF7">
    <property type="entry name" value="TETR-FAMILY TRANSCRIPTIONAL REGULATOR"/>
    <property type="match status" value="1"/>
</dbReference>
<dbReference type="InterPro" id="IPR050624">
    <property type="entry name" value="HTH-type_Tx_Regulator"/>
</dbReference>
<dbReference type="Pfam" id="PF00440">
    <property type="entry name" value="TetR_N"/>
    <property type="match status" value="1"/>
</dbReference>
<dbReference type="OrthoDB" id="2720430at2"/>
<feature type="domain" description="HTH tetR-type" evidence="4">
    <location>
        <begin position="16"/>
        <end position="76"/>
    </location>
</feature>
<organism evidence="5 6">
    <name type="scientific">Bacillus weihaiensis</name>
    <dbReference type="NCBI Taxonomy" id="1547283"/>
    <lineage>
        <taxon>Bacteria</taxon>
        <taxon>Bacillati</taxon>
        <taxon>Bacillota</taxon>
        <taxon>Bacilli</taxon>
        <taxon>Bacillales</taxon>
        <taxon>Bacillaceae</taxon>
        <taxon>Bacillus</taxon>
    </lineage>
</organism>
<gene>
    <name evidence="5" type="ORF">A9C19_17770</name>
</gene>
<proteinExistence type="predicted"/>
<sequence length="205" mass="23934">MTSSTDTLTARQQQALKTRQKLLHAGKETFLEYGFQKATISHIIKKAKTGYGTAYVYFKNKDELFMIIMEDLMNEFYQVAEMPFTPASKEEALEQIKKQVQLFLSLAIKEKEMMSIVKEAIGLSPEIEKAWYDIREKFISRISLDIRYAQQNKLARLNVDAQLVARGWFFSNEMFMWELVQNSTHYSLEEVIHNLTTIYANGLYE</sequence>
<dbReference type="GO" id="GO:0003677">
    <property type="term" value="F:DNA binding"/>
    <property type="evidence" value="ECO:0007669"/>
    <property type="project" value="UniProtKB-UniRule"/>
</dbReference>
<reference evidence="5 6" key="1">
    <citation type="journal article" date="2016" name="Sci. Rep.">
        <title>Complete genome sequence and transcriptomic analysis of a novel marine strain Bacillus weihaiensis reveals the mechanism of brown algae degradation.</title>
        <authorList>
            <person name="Zhu Y."/>
            <person name="Chen P."/>
            <person name="Bao Y."/>
            <person name="Men Y."/>
            <person name="Zeng Y."/>
            <person name="Yang J."/>
            <person name="Sun J."/>
            <person name="Sun Y."/>
        </authorList>
    </citation>
    <scope>NUCLEOTIDE SEQUENCE [LARGE SCALE GENOMIC DNA]</scope>
    <source>
        <strain evidence="5 6">Alg07</strain>
    </source>
</reference>
<evidence type="ECO:0000256" key="3">
    <source>
        <dbReference type="PROSITE-ProRule" id="PRU00335"/>
    </source>
</evidence>
<evidence type="ECO:0000313" key="6">
    <source>
        <dbReference type="Proteomes" id="UP000181936"/>
    </source>
</evidence>
<evidence type="ECO:0000256" key="2">
    <source>
        <dbReference type="ARBA" id="ARBA00023125"/>
    </source>
</evidence>
<dbReference type="PANTHER" id="PTHR43479">
    <property type="entry name" value="ACREF/ENVCD OPERON REPRESSOR-RELATED"/>
    <property type="match status" value="1"/>
</dbReference>
<dbReference type="PRINTS" id="PR00455">
    <property type="entry name" value="HTHTETR"/>
</dbReference>
<keyword evidence="2 3" id="KW-0238">DNA-binding</keyword>
<keyword evidence="6" id="KW-1185">Reference proteome</keyword>
<dbReference type="Gene3D" id="1.10.357.10">
    <property type="entry name" value="Tetracycline Repressor, domain 2"/>
    <property type="match status" value="1"/>
</dbReference>
<dbReference type="Gene3D" id="1.10.10.60">
    <property type="entry name" value="Homeodomain-like"/>
    <property type="match status" value="1"/>
</dbReference>
<dbReference type="EMBL" id="CP016020">
    <property type="protein sequence ID" value="APH06430.1"/>
    <property type="molecule type" value="Genomic_DNA"/>
</dbReference>
<dbReference type="PROSITE" id="PS50977">
    <property type="entry name" value="HTH_TETR_2"/>
    <property type="match status" value="1"/>
</dbReference>
<dbReference type="InterPro" id="IPR001647">
    <property type="entry name" value="HTH_TetR"/>
</dbReference>
<dbReference type="SUPFAM" id="SSF46689">
    <property type="entry name" value="Homeodomain-like"/>
    <property type="match status" value="1"/>
</dbReference>
<protein>
    <submittedName>
        <fullName evidence="5">TetR family transcriptional regulator</fullName>
    </submittedName>
</protein>
<dbReference type="RefSeq" id="WP_072581231.1">
    <property type="nucleotide sequence ID" value="NZ_CP016020.1"/>
</dbReference>
<feature type="DNA-binding region" description="H-T-H motif" evidence="3">
    <location>
        <begin position="39"/>
        <end position="58"/>
    </location>
</feature>
<dbReference type="SUPFAM" id="SSF48498">
    <property type="entry name" value="Tetracyclin repressor-like, C-terminal domain"/>
    <property type="match status" value="1"/>
</dbReference>